<organism evidence="9">
    <name type="scientific">Drosophila sechellia</name>
    <name type="common">Fruit fly</name>
    <dbReference type="NCBI Taxonomy" id="7238"/>
    <lineage>
        <taxon>Eukaryota</taxon>
        <taxon>Metazoa</taxon>
        <taxon>Ecdysozoa</taxon>
        <taxon>Arthropoda</taxon>
        <taxon>Hexapoda</taxon>
        <taxon>Insecta</taxon>
        <taxon>Pterygota</taxon>
        <taxon>Neoptera</taxon>
        <taxon>Endopterygota</taxon>
        <taxon>Diptera</taxon>
        <taxon>Brachycera</taxon>
        <taxon>Muscomorpha</taxon>
        <taxon>Ephydroidea</taxon>
        <taxon>Drosophilidae</taxon>
        <taxon>Drosophila</taxon>
        <taxon>Sophophora</taxon>
    </lineage>
</organism>
<dbReference type="GO" id="GO:0030036">
    <property type="term" value="P:actin cytoskeleton organization"/>
    <property type="evidence" value="ECO:0007669"/>
    <property type="project" value="TreeGrafter"/>
</dbReference>
<dbReference type="PROSITE" id="PS50023">
    <property type="entry name" value="LIM_DOMAIN_2"/>
    <property type="match status" value="2"/>
</dbReference>
<keyword evidence="2" id="KW-0677">Repeat</keyword>
<dbReference type="AlphaFoldDB" id="B4IES3"/>
<evidence type="ECO:0000256" key="2">
    <source>
        <dbReference type="ARBA" id="ARBA00022737"/>
    </source>
</evidence>
<dbReference type="InterPro" id="IPR001781">
    <property type="entry name" value="Znf_LIM"/>
</dbReference>
<gene>
    <name evidence="8" type="primary">Dsec\GM13370</name>
    <name evidence="8" type="ORF">Dsec_GM13370</name>
</gene>
<dbReference type="GO" id="GO:0001725">
    <property type="term" value="C:stress fiber"/>
    <property type="evidence" value="ECO:0007669"/>
    <property type="project" value="TreeGrafter"/>
</dbReference>
<keyword evidence="9" id="KW-1185">Reference proteome</keyword>
<dbReference type="FunFam" id="2.10.110.10:FF:000005">
    <property type="entry name" value="Testin isoform 1"/>
    <property type="match status" value="1"/>
</dbReference>
<dbReference type="GO" id="GO:0003779">
    <property type="term" value="F:actin binding"/>
    <property type="evidence" value="ECO:0007669"/>
    <property type="project" value="TreeGrafter"/>
</dbReference>
<dbReference type="GO" id="GO:0007507">
    <property type="term" value="P:heart development"/>
    <property type="evidence" value="ECO:0007669"/>
    <property type="project" value="TreeGrafter"/>
</dbReference>
<dbReference type="Proteomes" id="UP000001292">
    <property type="component" value="Unassembled WGS sequence"/>
</dbReference>
<accession>B4IES3</accession>
<dbReference type="PANTHER" id="PTHR24214">
    <property type="entry name" value="PDZ AND LIM DOMAIN PROTEIN ZASP"/>
    <property type="match status" value="1"/>
</dbReference>
<dbReference type="GO" id="GO:0061061">
    <property type="term" value="P:muscle structure development"/>
    <property type="evidence" value="ECO:0007669"/>
    <property type="project" value="TreeGrafter"/>
</dbReference>
<dbReference type="GO" id="GO:0055120">
    <property type="term" value="C:striated muscle dense body"/>
    <property type="evidence" value="ECO:0007669"/>
    <property type="project" value="UniProtKB-ARBA"/>
</dbReference>
<dbReference type="GO" id="GO:0005912">
    <property type="term" value="C:adherens junction"/>
    <property type="evidence" value="ECO:0007669"/>
    <property type="project" value="TreeGrafter"/>
</dbReference>
<dbReference type="PROSITE" id="PS00478">
    <property type="entry name" value="LIM_DOMAIN_1"/>
    <property type="match status" value="2"/>
</dbReference>
<keyword evidence="1 6" id="KW-0479">Metal-binding</keyword>
<dbReference type="Gene3D" id="2.10.110.10">
    <property type="entry name" value="Cysteine Rich Protein"/>
    <property type="match status" value="3"/>
</dbReference>
<dbReference type="InterPro" id="IPR050604">
    <property type="entry name" value="PDZ-LIM_domain"/>
</dbReference>
<dbReference type="EMBL" id="CH480832">
    <property type="protein sequence ID" value="EDW46177.1"/>
    <property type="molecule type" value="Genomic_DNA"/>
</dbReference>
<feature type="domain" description="LIM zinc-binding" evidence="7">
    <location>
        <begin position="155"/>
        <end position="209"/>
    </location>
</feature>
<dbReference type="SMART" id="SM00132">
    <property type="entry name" value="LIM"/>
    <property type="match status" value="3"/>
</dbReference>
<dbReference type="PANTHER" id="PTHR24214:SF62">
    <property type="entry name" value="LEUPAXIN"/>
    <property type="match status" value="1"/>
</dbReference>
<keyword evidence="4 6" id="KW-0440">LIM domain</keyword>
<dbReference type="OMA" id="VCAGPCK"/>
<evidence type="ECO:0000256" key="6">
    <source>
        <dbReference type="PROSITE-ProRule" id="PRU00125"/>
    </source>
</evidence>
<dbReference type="GO" id="GO:0031941">
    <property type="term" value="C:filamentous actin"/>
    <property type="evidence" value="ECO:0007669"/>
    <property type="project" value="TreeGrafter"/>
</dbReference>
<proteinExistence type="predicted"/>
<dbReference type="GO" id="GO:0031430">
    <property type="term" value="C:M band"/>
    <property type="evidence" value="ECO:0007669"/>
    <property type="project" value="UniProtKB-SubCell"/>
</dbReference>
<dbReference type="GO" id="GO:0030018">
    <property type="term" value="C:Z disc"/>
    <property type="evidence" value="ECO:0007669"/>
    <property type="project" value="TreeGrafter"/>
</dbReference>
<sequence>MFHHHHHHNDRDRDRDWDGDWDWDRGGSDGLSEQPSICHKCNEVIQLRIITALGKTWHPEHFVCKDCQCPITEATFNIKEGEPVCADCFVSNYSGVCHGCQRPILERTIKAMGETWHEECFLCSGPCKQQLAGSSFYEHDGRPYCRTDFEHLFAARCGKCKAPITENAIVALDAKWHRECFTCKKCQTPITTSSFVVEDNQPLCKACSD</sequence>
<keyword evidence="3 6" id="KW-0862">Zinc</keyword>
<dbReference type="FunFam" id="2.10.110.10:FF:000244">
    <property type="entry name" value="Uncharacterized protein, isoform C"/>
    <property type="match status" value="1"/>
</dbReference>
<feature type="domain" description="LIM zinc-binding" evidence="7">
    <location>
        <begin position="36"/>
        <end position="95"/>
    </location>
</feature>
<dbReference type="FunFam" id="2.10.110.10:FF:000009">
    <property type="entry name" value="Paxillin isoform 1"/>
    <property type="match status" value="1"/>
</dbReference>
<reference evidence="8 9" key="1">
    <citation type="journal article" date="2007" name="Nature">
        <title>Evolution of genes and genomes on the Drosophila phylogeny.</title>
        <authorList>
            <consortium name="Drosophila 12 Genomes Consortium"/>
            <person name="Clark A.G."/>
            <person name="Eisen M.B."/>
            <person name="Smith D.R."/>
            <person name="Bergman C.M."/>
            <person name="Oliver B."/>
            <person name="Markow T.A."/>
            <person name="Kaufman T.C."/>
            <person name="Kellis M."/>
            <person name="Gelbart W."/>
            <person name="Iyer V.N."/>
            <person name="Pollard D.A."/>
            <person name="Sackton T.B."/>
            <person name="Larracuente A.M."/>
            <person name="Singh N.D."/>
            <person name="Abad J.P."/>
            <person name="Abt D.N."/>
            <person name="Adryan B."/>
            <person name="Aguade M."/>
            <person name="Akashi H."/>
            <person name="Anderson W.W."/>
            <person name="Aquadro C.F."/>
            <person name="Ardell D.H."/>
            <person name="Arguello R."/>
            <person name="Artieri C.G."/>
            <person name="Barbash D.A."/>
            <person name="Barker D."/>
            <person name="Barsanti P."/>
            <person name="Batterham P."/>
            <person name="Batzoglou S."/>
            <person name="Begun D."/>
            <person name="Bhutkar A."/>
            <person name="Blanco E."/>
            <person name="Bosak S.A."/>
            <person name="Bradley R.K."/>
            <person name="Brand A.D."/>
            <person name="Brent M.R."/>
            <person name="Brooks A.N."/>
            <person name="Brown R.H."/>
            <person name="Butlin R.K."/>
            <person name="Caggese C."/>
            <person name="Calvi B.R."/>
            <person name="Bernardo de Carvalho A."/>
            <person name="Caspi A."/>
            <person name="Castrezana S."/>
            <person name="Celniker S.E."/>
            <person name="Chang J.L."/>
            <person name="Chapple C."/>
            <person name="Chatterji S."/>
            <person name="Chinwalla A."/>
            <person name="Civetta A."/>
            <person name="Clifton S.W."/>
            <person name="Comeron J.M."/>
            <person name="Costello J.C."/>
            <person name="Coyne J.A."/>
            <person name="Daub J."/>
            <person name="David R.G."/>
            <person name="Delcher A.L."/>
            <person name="Delehaunty K."/>
            <person name="Do C.B."/>
            <person name="Ebling H."/>
            <person name="Edwards K."/>
            <person name="Eickbush T."/>
            <person name="Evans J.D."/>
            <person name="Filipski A."/>
            <person name="Findeiss S."/>
            <person name="Freyhult E."/>
            <person name="Fulton L."/>
            <person name="Fulton R."/>
            <person name="Garcia A.C."/>
            <person name="Gardiner A."/>
            <person name="Garfield D.A."/>
            <person name="Garvin B.E."/>
            <person name="Gibson G."/>
            <person name="Gilbert D."/>
            <person name="Gnerre S."/>
            <person name="Godfrey J."/>
            <person name="Good R."/>
            <person name="Gotea V."/>
            <person name="Gravely B."/>
            <person name="Greenberg A.J."/>
            <person name="Griffiths-Jones S."/>
            <person name="Gross S."/>
            <person name="Guigo R."/>
            <person name="Gustafson E.A."/>
            <person name="Haerty W."/>
            <person name="Hahn M.W."/>
            <person name="Halligan D.L."/>
            <person name="Halpern A.L."/>
            <person name="Halter G.M."/>
            <person name="Han M.V."/>
            <person name="Heger A."/>
            <person name="Hillier L."/>
            <person name="Hinrichs A.S."/>
            <person name="Holmes I."/>
            <person name="Hoskins R.A."/>
            <person name="Hubisz M.J."/>
            <person name="Hultmark D."/>
            <person name="Huntley M.A."/>
            <person name="Jaffe D.B."/>
            <person name="Jagadeeshan S."/>
            <person name="Jeck W.R."/>
            <person name="Johnson J."/>
            <person name="Jones C.D."/>
            <person name="Jordan W.C."/>
            <person name="Karpen G.H."/>
            <person name="Kataoka E."/>
            <person name="Keightley P.D."/>
            <person name="Kheradpour P."/>
            <person name="Kirkness E.F."/>
            <person name="Koerich L.B."/>
            <person name="Kristiansen K."/>
            <person name="Kudrna D."/>
            <person name="Kulathinal R.J."/>
            <person name="Kumar S."/>
            <person name="Kwok R."/>
            <person name="Lander E."/>
            <person name="Langley C.H."/>
            <person name="Lapoint R."/>
            <person name="Lazzaro B.P."/>
            <person name="Lee S.J."/>
            <person name="Levesque L."/>
            <person name="Li R."/>
            <person name="Lin C.F."/>
            <person name="Lin M.F."/>
            <person name="Lindblad-Toh K."/>
            <person name="Llopart A."/>
            <person name="Long M."/>
            <person name="Low L."/>
            <person name="Lozovsky E."/>
            <person name="Lu J."/>
            <person name="Luo M."/>
            <person name="Machado C.A."/>
            <person name="Makalowski W."/>
            <person name="Marzo M."/>
            <person name="Matsuda M."/>
            <person name="Matzkin L."/>
            <person name="McAllister B."/>
            <person name="McBride C.S."/>
            <person name="McKernan B."/>
            <person name="McKernan K."/>
            <person name="Mendez-Lago M."/>
            <person name="Minx P."/>
            <person name="Mollenhauer M.U."/>
            <person name="Montooth K."/>
            <person name="Mount S.M."/>
            <person name="Mu X."/>
            <person name="Myers E."/>
            <person name="Negre B."/>
            <person name="Newfeld S."/>
            <person name="Nielsen R."/>
            <person name="Noor M.A."/>
            <person name="O'Grady P."/>
            <person name="Pachter L."/>
            <person name="Papaceit M."/>
            <person name="Parisi M.J."/>
            <person name="Parisi M."/>
            <person name="Parts L."/>
            <person name="Pedersen J.S."/>
            <person name="Pesole G."/>
            <person name="Phillippy A.M."/>
            <person name="Ponting C.P."/>
            <person name="Pop M."/>
            <person name="Porcelli D."/>
            <person name="Powell J.R."/>
            <person name="Prohaska S."/>
            <person name="Pruitt K."/>
            <person name="Puig M."/>
            <person name="Quesneville H."/>
            <person name="Ram K.R."/>
            <person name="Rand D."/>
            <person name="Rasmussen M.D."/>
            <person name="Reed L.K."/>
            <person name="Reenan R."/>
            <person name="Reily A."/>
            <person name="Remington K.A."/>
            <person name="Rieger T.T."/>
            <person name="Ritchie M.G."/>
            <person name="Robin C."/>
            <person name="Rogers Y.H."/>
            <person name="Rohde C."/>
            <person name="Rozas J."/>
            <person name="Rubenfield M.J."/>
            <person name="Ruiz A."/>
            <person name="Russo S."/>
            <person name="Salzberg S.L."/>
            <person name="Sanchez-Gracia A."/>
            <person name="Saranga D.J."/>
            <person name="Sato H."/>
            <person name="Schaeffer S.W."/>
            <person name="Schatz M.C."/>
            <person name="Schlenke T."/>
            <person name="Schwartz R."/>
            <person name="Segarra C."/>
            <person name="Singh R.S."/>
            <person name="Sirot L."/>
            <person name="Sirota M."/>
            <person name="Sisneros N.B."/>
            <person name="Smith C.D."/>
            <person name="Smith T.F."/>
            <person name="Spieth J."/>
            <person name="Stage D.E."/>
            <person name="Stark A."/>
            <person name="Stephan W."/>
            <person name="Strausberg R.L."/>
            <person name="Strempel S."/>
            <person name="Sturgill D."/>
            <person name="Sutton G."/>
            <person name="Sutton G.G."/>
            <person name="Tao W."/>
            <person name="Teichmann S."/>
            <person name="Tobari Y.N."/>
            <person name="Tomimura Y."/>
            <person name="Tsolas J.M."/>
            <person name="Valente V.L."/>
            <person name="Venter E."/>
            <person name="Venter J.C."/>
            <person name="Vicario S."/>
            <person name="Vieira F.G."/>
            <person name="Vilella A.J."/>
            <person name="Villasante A."/>
            <person name="Walenz B."/>
            <person name="Wang J."/>
            <person name="Wasserman M."/>
            <person name="Watts T."/>
            <person name="Wilson D."/>
            <person name="Wilson R.K."/>
            <person name="Wing R.A."/>
            <person name="Wolfner M.F."/>
            <person name="Wong A."/>
            <person name="Wong G.K."/>
            <person name="Wu C.I."/>
            <person name="Wu G."/>
            <person name="Yamamoto D."/>
            <person name="Yang H.P."/>
            <person name="Yang S.P."/>
            <person name="Yorke J.A."/>
            <person name="Yoshida K."/>
            <person name="Zdobnov E."/>
            <person name="Zhang P."/>
            <person name="Zhang Y."/>
            <person name="Zimin A.V."/>
            <person name="Baldwin J."/>
            <person name="Abdouelleil A."/>
            <person name="Abdulkadir J."/>
            <person name="Abebe A."/>
            <person name="Abera B."/>
            <person name="Abreu J."/>
            <person name="Acer S.C."/>
            <person name="Aftuck L."/>
            <person name="Alexander A."/>
            <person name="An P."/>
            <person name="Anderson E."/>
            <person name="Anderson S."/>
            <person name="Arachi H."/>
            <person name="Azer M."/>
            <person name="Bachantsang P."/>
            <person name="Barry A."/>
            <person name="Bayul T."/>
            <person name="Berlin A."/>
            <person name="Bessette D."/>
            <person name="Bloom T."/>
            <person name="Blye J."/>
            <person name="Boguslavskiy L."/>
            <person name="Bonnet C."/>
            <person name="Boukhgalter B."/>
            <person name="Bourzgui I."/>
            <person name="Brown A."/>
            <person name="Cahill P."/>
            <person name="Channer S."/>
            <person name="Cheshatsang Y."/>
            <person name="Chuda L."/>
            <person name="Citroen M."/>
            <person name="Collymore A."/>
            <person name="Cooke P."/>
            <person name="Costello M."/>
            <person name="D'Aco K."/>
            <person name="Daza R."/>
            <person name="De Haan G."/>
            <person name="DeGray S."/>
            <person name="DeMaso C."/>
            <person name="Dhargay N."/>
            <person name="Dooley K."/>
            <person name="Dooley E."/>
            <person name="Doricent M."/>
            <person name="Dorje P."/>
            <person name="Dorjee K."/>
            <person name="Dupes A."/>
            <person name="Elong R."/>
            <person name="Falk J."/>
            <person name="Farina A."/>
            <person name="Faro S."/>
            <person name="Ferguson D."/>
            <person name="Fisher S."/>
            <person name="Foley C.D."/>
            <person name="Franke A."/>
            <person name="Friedrich D."/>
            <person name="Gadbois L."/>
            <person name="Gearin G."/>
            <person name="Gearin C.R."/>
            <person name="Giannoukos G."/>
            <person name="Goode T."/>
            <person name="Graham J."/>
            <person name="Grandbois E."/>
            <person name="Grewal S."/>
            <person name="Gyaltsen K."/>
            <person name="Hafez N."/>
            <person name="Hagos B."/>
            <person name="Hall J."/>
            <person name="Henson C."/>
            <person name="Hollinger A."/>
            <person name="Honan T."/>
            <person name="Huard M.D."/>
            <person name="Hughes L."/>
            <person name="Hurhula B."/>
            <person name="Husby M.E."/>
            <person name="Kamat A."/>
            <person name="Kanga B."/>
            <person name="Kashin S."/>
            <person name="Khazanovich D."/>
            <person name="Kisner P."/>
            <person name="Lance K."/>
            <person name="Lara M."/>
            <person name="Lee W."/>
            <person name="Lennon N."/>
            <person name="Letendre F."/>
            <person name="LeVine R."/>
            <person name="Lipovsky A."/>
            <person name="Liu X."/>
            <person name="Liu J."/>
            <person name="Liu S."/>
            <person name="Lokyitsang T."/>
            <person name="Lokyitsang Y."/>
            <person name="Lubonja R."/>
            <person name="Lui A."/>
            <person name="MacDonald P."/>
            <person name="Magnisalis V."/>
            <person name="Maru K."/>
            <person name="Matthews C."/>
            <person name="McCusker W."/>
            <person name="McDonough S."/>
            <person name="Mehta T."/>
            <person name="Meldrim J."/>
            <person name="Meneus L."/>
            <person name="Mihai O."/>
            <person name="Mihalev A."/>
            <person name="Mihova T."/>
            <person name="Mittelman R."/>
            <person name="Mlenga V."/>
            <person name="Montmayeur A."/>
            <person name="Mulrain L."/>
            <person name="Navidi A."/>
            <person name="Naylor J."/>
            <person name="Negash T."/>
            <person name="Nguyen T."/>
            <person name="Nguyen N."/>
            <person name="Nicol R."/>
            <person name="Norbu C."/>
            <person name="Norbu N."/>
            <person name="Novod N."/>
            <person name="O'Neill B."/>
            <person name="Osman S."/>
            <person name="Markiewicz E."/>
            <person name="Oyono O.L."/>
            <person name="Patti C."/>
            <person name="Phunkhang P."/>
            <person name="Pierre F."/>
            <person name="Priest M."/>
            <person name="Raghuraman S."/>
            <person name="Rege F."/>
            <person name="Reyes R."/>
            <person name="Rise C."/>
            <person name="Rogov P."/>
            <person name="Ross K."/>
            <person name="Ryan E."/>
            <person name="Settipalli S."/>
            <person name="Shea T."/>
            <person name="Sherpa N."/>
            <person name="Shi L."/>
            <person name="Shih D."/>
            <person name="Sparrow T."/>
            <person name="Spaulding J."/>
            <person name="Stalker J."/>
            <person name="Stange-Thomann N."/>
            <person name="Stavropoulos S."/>
            <person name="Stone C."/>
            <person name="Strader C."/>
            <person name="Tesfaye S."/>
            <person name="Thomson T."/>
            <person name="Thoulutsang Y."/>
            <person name="Thoulutsang D."/>
            <person name="Topham K."/>
            <person name="Topping I."/>
            <person name="Tsamla T."/>
            <person name="Vassiliev H."/>
            <person name="Vo A."/>
            <person name="Wangchuk T."/>
            <person name="Wangdi T."/>
            <person name="Weiand M."/>
            <person name="Wilkinson J."/>
            <person name="Wilson A."/>
            <person name="Yadav S."/>
            <person name="Young G."/>
            <person name="Yu Q."/>
            <person name="Zembek L."/>
            <person name="Zhong D."/>
            <person name="Zimmer A."/>
            <person name="Zwirko Z."/>
            <person name="Jaffe D.B."/>
            <person name="Alvarez P."/>
            <person name="Brockman W."/>
            <person name="Butler J."/>
            <person name="Chin C."/>
            <person name="Gnerre S."/>
            <person name="Grabherr M."/>
            <person name="Kleber M."/>
            <person name="Mauceli E."/>
            <person name="MacCallum I."/>
        </authorList>
    </citation>
    <scope>NUCLEOTIDE SEQUENCE [LARGE SCALE GENOMIC DNA]</scope>
    <source>
        <strain evidence="9">Rob3c / Tucson 14021-0248.25</strain>
    </source>
</reference>
<evidence type="ECO:0000256" key="4">
    <source>
        <dbReference type="ARBA" id="ARBA00023038"/>
    </source>
</evidence>
<evidence type="ECO:0000256" key="3">
    <source>
        <dbReference type="ARBA" id="ARBA00022833"/>
    </source>
</evidence>
<dbReference type="SUPFAM" id="SSF57716">
    <property type="entry name" value="Glucocorticoid receptor-like (DNA-binding domain)"/>
    <property type="match status" value="3"/>
</dbReference>
<dbReference type="GO" id="GO:0051371">
    <property type="term" value="F:muscle alpha-actinin binding"/>
    <property type="evidence" value="ECO:0007669"/>
    <property type="project" value="TreeGrafter"/>
</dbReference>
<protein>
    <submittedName>
        <fullName evidence="8">GM13370</fullName>
    </submittedName>
</protein>
<evidence type="ECO:0000259" key="7">
    <source>
        <dbReference type="PROSITE" id="PS50023"/>
    </source>
</evidence>
<evidence type="ECO:0000313" key="9">
    <source>
        <dbReference type="Proteomes" id="UP000001292"/>
    </source>
</evidence>
<evidence type="ECO:0000313" key="8">
    <source>
        <dbReference type="EMBL" id="EDW46177.1"/>
    </source>
</evidence>
<evidence type="ECO:0000256" key="1">
    <source>
        <dbReference type="ARBA" id="ARBA00022723"/>
    </source>
</evidence>
<dbReference type="PhylomeDB" id="B4IES3"/>
<dbReference type="SMR" id="B4IES3"/>
<dbReference type="GO" id="GO:0046872">
    <property type="term" value="F:metal ion binding"/>
    <property type="evidence" value="ECO:0007669"/>
    <property type="project" value="UniProtKB-KW"/>
</dbReference>
<name>B4IES3_DROSE</name>
<evidence type="ECO:0000256" key="5">
    <source>
        <dbReference type="ARBA" id="ARBA00037833"/>
    </source>
</evidence>
<comment type="subcellular location">
    <subcellularLocation>
        <location evidence="5">Cytoplasm</location>
        <location evidence="5">Myofibril</location>
        <location evidence="5">Sarcomere</location>
        <location evidence="5">M line</location>
    </subcellularLocation>
</comment>
<dbReference type="HOGENOM" id="CLU_001357_4_1_1"/>
<dbReference type="Pfam" id="PF00412">
    <property type="entry name" value="LIM"/>
    <property type="match status" value="3"/>
</dbReference>
<dbReference type="STRING" id="7238.B4IES3"/>